<dbReference type="OrthoDB" id="9008918at2"/>
<evidence type="ECO:0000313" key="5">
    <source>
        <dbReference type="Proteomes" id="UP000184395"/>
    </source>
</evidence>
<evidence type="ECO:0000313" key="3">
    <source>
        <dbReference type="EMBL" id="MDR6409386.1"/>
    </source>
</evidence>
<feature type="signal peptide" evidence="2">
    <location>
        <begin position="1"/>
        <end position="22"/>
    </location>
</feature>
<organism evidence="4 5">
    <name type="scientific">Paraburkholderia terricola</name>
    <dbReference type="NCBI Taxonomy" id="169427"/>
    <lineage>
        <taxon>Bacteria</taxon>
        <taxon>Pseudomonadati</taxon>
        <taxon>Pseudomonadota</taxon>
        <taxon>Betaproteobacteria</taxon>
        <taxon>Burkholderiales</taxon>
        <taxon>Burkholderiaceae</taxon>
        <taxon>Paraburkholderia</taxon>
    </lineage>
</organism>
<protein>
    <recommendedName>
        <fullName evidence="7">DUF680 domain-containing protein</fullName>
    </recommendedName>
</protein>
<dbReference type="GeneID" id="301982268"/>
<reference evidence="4 5" key="1">
    <citation type="submission" date="2016-11" db="EMBL/GenBank/DDBJ databases">
        <authorList>
            <person name="Jaros S."/>
            <person name="Januszkiewicz K."/>
            <person name="Wedrychowicz H."/>
        </authorList>
    </citation>
    <scope>NUCLEOTIDE SEQUENCE [LARGE SCALE GENOMIC DNA]</scope>
    <source>
        <strain evidence="4 5">LMG 20594</strain>
    </source>
</reference>
<evidence type="ECO:0000256" key="1">
    <source>
        <dbReference type="SAM" id="MobiDB-lite"/>
    </source>
</evidence>
<dbReference type="AlphaFoldDB" id="A0A1M6RG19"/>
<dbReference type="KEGG" id="pts:CUJ90_29675"/>
<feature type="compositionally biased region" description="Low complexity" evidence="1">
    <location>
        <begin position="26"/>
        <end position="44"/>
    </location>
</feature>
<accession>A0A1M6RG19</accession>
<evidence type="ECO:0000313" key="4">
    <source>
        <dbReference type="EMBL" id="SHK31414.1"/>
    </source>
</evidence>
<evidence type="ECO:0008006" key="7">
    <source>
        <dbReference type="Google" id="ProtNLM"/>
    </source>
</evidence>
<evidence type="ECO:0000313" key="6">
    <source>
        <dbReference type="Proteomes" id="UP001264340"/>
    </source>
</evidence>
<feature type="region of interest" description="Disordered" evidence="1">
    <location>
        <begin position="22"/>
        <end position="44"/>
    </location>
</feature>
<sequence length="82" mass="8300">MKTRLMIASAAGLFVLAGFAHSQGMPDTPQPAAQQNATTQDAAPGAATQAYGGMPDTKMQAGAKRARPCGTGPQCDLFFGGS</sequence>
<dbReference type="Proteomes" id="UP000184395">
    <property type="component" value="Unassembled WGS sequence"/>
</dbReference>
<dbReference type="EMBL" id="FRAB01000018">
    <property type="protein sequence ID" value="SHK31414.1"/>
    <property type="molecule type" value="Genomic_DNA"/>
</dbReference>
<evidence type="ECO:0000256" key="2">
    <source>
        <dbReference type="SAM" id="SignalP"/>
    </source>
</evidence>
<feature type="chain" id="PRO_5009920606" description="DUF680 domain-containing protein" evidence="2">
    <location>
        <begin position="23"/>
        <end position="82"/>
    </location>
</feature>
<name>A0A1M6RG19_9BURK</name>
<reference evidence="3 6" key="2">
    <citation type="submission" date="2023-07" db="EMBL/GenBank/DDBJ databases">
        <title>Sorghum-associated microbial communities from plants grown in Nebraska, USA.</title>
        <authorList>
            <person name="Schachtman D."/>
        </authorList>
    </citation>
    <scope>NUCLEOTIDE SEQUENCE [LARGE SCALE GENOMIC DNA]</scope>
    <source>
        <strain evidence="3 6">DS1316</strain>
    </source>
</reference>
<keyword evidence="2" id="KW-0732">Signal</keyword>
<gene>
    <name evidence="3" type="ORF">J2804_002790</name>
    <name evidence="4" type="ORF">SAMN05192548_1018112</name>
</gene>
<dbReference type="Proteomes" id="UP001264340">
    <property type="component" value="Unassembled WGS sequence"/>
</dbReference>
<dbReference type="RefSeq" id="WP_073430007.1">
    <property type="nucleotide sequence ID" value="NZ_CADFGY010000018.1"/>
</dbReference>
<proteinExistence type="predicted"/>
<keyword evidence="6" id="KW-1185">Reference proteome</keyword>
<dbReference type="EMBL" id="JAVDRP010000004">
    <property type="protein sequence ID" value="MDR6409386.1"/>
    <property type="molecule type" value="Genomic_DNA"/>
</dbReference>